<dbReference type="InterPro" id="IPR029063">
    <property type="entry name" value="SAM-dependent_MTases_sf"/>
</dbReference>
<keyword evidence="1" id="KW-0808">Transferase</keyword>
<dbReference type="EMBL" id="WTYL01000002">
    <property type="protein sequence ID" value="MXP44483.1"/>
    <property type="molecule type" value="Genomic_DNA"/>
</dbReference>
<dbReference type="Gene3D" id="3.40.50.150">
    <property type="entry name" value="Vaccinia Virus protein VP39"/>
    <property type="match status" value="1"/>
</dbReference>
<sequence length="183" mass="19446">MIDSQLRTSGVNEPFVLARMAAVPREDFVPAAARDTAYIDRAIPLENGRRLAAPLFYGMMLAEAQPLAAETALVVDSGSGYLPELLRPLVKSVDVITPEEALVKSRKAAVYSLMLVDGAVEELPDSLTKRLGDGGRVLTGLVTKGVTRLAVGRKTAGGVALLPLAELGIPRLSEFDKAAGWSF</sequence>
<dbReference type="Pfam" id="PF01135">
    <property type="entry name" value="PCMT"/>
    <property type="match status" value="1"/>
</dbReference>
<gene>
    <name evidence="1" type="ORF">GRI65_08440</name>
</gene>
<name>A0A845AY99_9SPHN</name>
<dbReference type="AlphaFoldDB" id="A0A845AY99"/>
<dbReference type="SUPFAM" id="SSF53335">
    <property type="entry name" value="S-adenosyl-L-methionine-dependent methyltransferases"/>
    <property type="match status" value="1"/>
</dbReference>
<evidence type="ECO:0000313" key="1">
    <source>
        <dbReference type="EMBL" id="MXP44483.1"/>
    </source>
</evidence>
<dbReference type="OrthoDB" id="9798496at2"/>
<keyword evidence="1" id="KW-0489">Methyltransferase</keyword>
<dbReference type="Proteomes" id="UP000431922">
    <property type="component" value="Unassembled WGS sequence"/>
</dbReference>
<reference evidence="1 2" key="1">
    <citation type="submission" date="2019-12" db="EMBL/GenBank/DDBJ databases">
        <title>Genomic-based taxomic classification of the family Erythrobacteraceae.</title>
        <authorList>
            <person name="Xu L."/>
        </authorList>
    </citation>
    <scope>NUCLEOTIDE SEQUENCE [LARGE SCALE GENOMIC DNA]</scope>
    <source>
        <strain evidence="1 2">KCTC 42453</strain>
    </source>
</reference>
<keyword evidence="2" id="KW-1185">Reference proteome</keyword>
<organism evidence="1 2">
    <name type="scientific">Allopontixanthobacter sediminis</name>
    <dbReference type="NCBI Taxonomy" id="1689985"/>
    <lineage>
        <taxon>Bacteria</taxon>
        <taxon>Pseudomonadati</taxon>
        <taxon>Pseudomonadota</taxon>
        <taxon>Alphaproteobacteria</taxon>
        <taxon>Sphingomonadales</taxon>
        <taxon>Erythrobacteraceae</taxon>
        <taxon>Allopontixanthobacter</taxon>
    </lineage>
</organism>
<dbReference type="GO" id="GO:0032259">
    <property type="term" value="P:methylation"/>
    <property type="evidence" value="ECO:0007669"/>
    <property type="project" value="UniProtKB-KW"/>
</dbReference>
<comment type="caution">
    <text evidence="1">The sequence shown here is derived from an EMBL/GenBank/DDBJ whole genome shotgun (WGS) entry which is preliminary data.</text>
</comment>
<accession>A0A845AY99</accession>
<protein>
    <submittedName>
        <fullName evidence="1">Protein-L-isoaspartate O-methyltransferase</fullName>
    </submittedName>
</protein>
<evidence type="ECO:0000313" key="2">
    <source>
        <dbReference type="Proteomes" id="UP000431922"/>
    </source>
</evidence>
<proteinExistence type="predicted"/>
<dbReference type="GO" id="GO:0008168">
    <property type="term" value="F:methyltransferase activity"/>
    <property type="evidence" value="ECO:0007669"/>
    <property type="project" value="UniProtKB-KW"/>
</dbReference>